<evidence type="ECO:0000259" key="3">
    <source>
        <dbReference type="PROSITE" id="PS51484"/>
    </source>
</evidence>
<dbReference type="PROSITE" id="PS51484">
    <property type="entry name" value="G8"/>
    <property type="match status" value="1"/>
</dbReference>
<name>A0A4R6XXW1_9GAMM</name>
<feature type="domain" description="G8" evidence="3">
    <location>
        <begin position="53"/>
        <end position="176"/>
    </location>
</feature>
<comment type="caution">
    <text evidence="4">The sequence shown here is derived from an EMBL/GenBank/DDBJ whole genome shotgun (WGS) entry which is preliminary data.</text>
</comment>
<evidence type="ECO:0000313" key="4">
    <source>
        <dbReference type="EMBL" id="TDR22543.1"/>
    </source>
</evidence>
<dbReference type="RefSeq" id="WP_099019179.1">
    <property type="nucleotide sequence ID" value="NZ_NIHB01000002.1"/>
</dbReference>
<proteinExistence type="predicted"/>
<dbReference type="InterPro" id="IPR019316">
    <property type="entry name" value="G8_domain"/>
</dbReference>
<dbReference type="PANTHER" id="PTHR46769">
    <property type="entry name" value="POLYCYSTIC KIDNEY AND HEPATIC DISEASE 1 (AUTOSOMAL RECESSIVE)-LIKE 1"/>
    <property type="match status" value="1"/>
</dbReference>
<evidence type="ECO:0000256" key="2">
    <source>
        <dbReference type="SAM" id="SignalP"/>
    </source>
</evidence>
<dbReference type="OrthoDB" id="220114at2"/>
<keyword evidence="5" id="KW-1185">Reference proteome</keyword>
<protein>
    <submittedName>
        <fullName evidence="4">G8 domain-containing protein</fullName>
    </submittedName>
</protein>
<dbReference type="Pfam" id="PF17963">
    <property type="entry name" value="Big_9"/>
    <property type="match status" value="1"/>
</dbReference>
<gene>
    <name evidence="4" type="ORF">C8D91_1034</name>
</gene>
<dbReference type="Gene3D" id="2.60.40.3440">
    <property type="match status" value="1"/>
</dbReference>
<keyword evidence="1 2" id="KW-0732">Signal</keyword>
<organism evidence="4 5">
    <name type="scientific">Marinicella litoralis</name>
    <dbReference type="NCBI Taxonomy" id="644220"/>
    <lineage>
        <taxon>Bacteria</taxon>
        <taxon>Pseudomonadati</taxon>
        <taxon>Pseudomonadota</taxon>
        <taxon>Gammaproteobacteria</taxon>
        <taxon>Lysobacterales</taxon>
        <taxon>Marinicellaceae</taxon>
        <taxon>Marinicella</taxon>
    </lineage>
</organism>
<dbReference type="InterPro" id="IPR052387">
    <property type="entry name" value="Fibrocystin"/>
</dbReference>
<feature type="chain" id="PRO_5020307954" evidence="2">
    <location>
        <begin position="21"/>
        <end position="860"/>
    </location>
</feature>
<dbReference type="AlphaFoldDB" id="A0A4R6XXW1"/>
<reference evidence="4 5" key="1">
    <citation type="submission" date="2019-03" db="EMBL/GenBank/DDBJ databases">
        <title>Genomic Encyclopedia of Type Strains, Phase IV (KMG-IV): sequencing the most valuable type-strain genomes for metagenomic binning, comparative biology and taxonomic classification.</title>
        <authorList>
            <person name="Goeker M."/>
        </authorList>
    </citation>
    <scope>NUCLEOTIDE SEQUENCE [LARGE SCALE GENOMIC DNA]</scope>
    <source>
        <strain evidence="4 5">DSM 25488</strain>
    </source>
</reference>
<evidence type="ECO:0000313" key="5">
    <source>
        <dbReference type="Proteomes" id="UP000295724"/>
    </source>
</evidence>
<dbReference type="EMBL" id="SNZB01000002">
    <property type="protein sequence ID" value="TDR22543.1"/>
    <property type="molecule type" value="Genomic_DNA"/>
</dbReference>
<dbReference type="SMART" id="SM01225">
    <property type="entry name" value="G8"/>
    <property type="match status" value="1"/>
</dbReference>
<feature type="signal peptide" evidence="2">
    <location>
        <begin position="1"/>
        <end position="20"/>
    </location>
</feature>
<dbReference type="PANTHER" id="PTHR46769:SF2">
    <property type="entry name" value="FIBROCYSTIN-L ISOFORM 2 PRECURSOR-RELATED"/>
    <property type="match status" value="1"/>
</dbReference>
<dbReference type="Pfam" id="PF10162">
    <property type="entry name" value="G8"/>
    <property type="match status" value="1"/>
</dbReference>
<dbReference type="Proteomes" id="UP000295724">
    <property type="component" value="Unassembled WGS sequence"/>
</dbReference>
<evidence type="ECO:0000256" key="1">
    <source>
        <dbReference type="ARBA" id="ARBA00022729"/>
    </source>
</evidence>
<accession>A0A4R6XXW1</accession>
<sequence>MKTAQLFCCLLSIYFTPALAINHSKQIEAIQGLIDNEDITHTAITDGLWFDTATWAGGEIPNENAWVLIPAGIDIEYDQINTTALAAIRVEGGLKFSTTQSSRLIVETLLIESTGRLIIGSKNKPILADVTVAIEIRDTGDLDVVKDPTLMGRGLLARGPVNIHGAKKTPHLKVSTDPLAGHNQLILEHTPHNWQTGDTLVLAGTKYSGWKWDNDIQAVRYHGTQDEVLTIANIDANVVTLNESLQYDHFTPRSDLKTSVANMSRNVTIATQDPDNTATHRRGHVMFMQTAEVDVRYASFWQLGRTDKSFLTLEASDFDPITPTSNVRGRYAFHLHRKGITNAPVIAIGNAVMGSPGWGYVHHDSNAFFHNNVSFDTFGAGFVAETGNEVGSWTQNLAIKAEGNSAFNPKNGNDRDLFDIGRTGDGFWFQGRMVRSVNNIAASVNHGFVYLHRGSGMLSFPGSVFMLPEALRRAGNSAVDDAPILSFEGNESFASTVGLYVVKANPNQEHDVHSHFKDFTAWEVRAGSAMEYTSHYVLENFDIIGNTPEPFRTAAFGIEFGTNTSDMVVNGAHIEDMAVGVILSKNYTDPAPPPETNQYVLIDTTYTNVGLPMEFYDPTIDQILTTADLVAGQFDITINAGVYEYLSPATSAGSGLFWLGEKIDSIGFSPIPAGTDVIGVPAFDMIATLEEDGYFRTAGGTPYAVVEEYFTDRSTGTIHKLGLKTLLGPAVDNVLGDPFSAWRDAFQVGIIDLNSLPPVTQDDNFQVSSERLSLLNLLVNDSDPENNPLSIDGIVQPKHGRVFPMQNGGLNGHVSYVSDYDYIGPDQFSYWATDQNGNYTPAQVHINVVDDLIYTNDFAE</sequence>